<dbReference type="GO" id="GO:0019888">
    <property type="term" value="F:protein phosphatase regulator activity"/>
    <property type="evidence" value="ECO:0007669"/>
    <property type="project" value="TreeGrafter"/>
</dbReference>
<protein>
    <recommendedName>
        <fullName evidence="4">Phosphatase 2A Regulatory Subunit A helical domain-containing protein</fullName>
    </recommendedName>
</protein>
<dbReference type="EMBL" id="BTSX01000005">
    <property type="protein sequence ID" value="GMT00541.1"/>
    <property type="molecule type" value="Genomic_DNA"/>
</dbReference>
<gene>
    <name evidence="5" type="ORF">PENTCL1PPCAC_22715</name>
</gene>
<dbReference type="Gene3D" id="1.25.10.10">
    <property type="entry name" value="Leucine-rich Repeat Variant"/>
    <property type="match status" value="3"/>
</dbReference>
<dbReference type="SUPFAM" id="SSF48371">
    <property type="entry name" value="ARM repeat"/>
    <property type="match status" value="1"/>
</dbReference>
<comment type="caution">
    <text evidence="5">The sequence shown here is derived from an EMBL/GenBank/DDBJ whole genome shotgun (WGS) entry which is preliminary data.</text>
</comment>
<dbReference type="InterPro" id="IPR021133">
    <property type="entry name" value="HEAT_type_2"/>
</dbReference>
<keyword evidence="6" id="KW-1185">Reference proteome</keyword>
<dbReference type="InterPro" id="IPR055231">
    <property type="entry name" value="2AA_helical"/>
</dbReference>
<evidence type="ECO:0000259" key="4">
    <source>
        <dbReference type="Pfam" id="PF22956"/>
    </source>
</evidence>
<dbReference type="PROSITE" id="PS50077">
    <property type="entry name" value="HEAT_REPEAT"/>
    <property type="match status" value="2"/>
</dbReference>
<dbReference type="Pfam" id="PF22956">
    <property type="entry name" value="VPS15-like_hel"/>
    <property type="match status" value="1"/>
</dbReference>
<evidence type="ECO:0000256" key="3">
    <source>
        <dbReference type="SAM" id="MobiDB-lite"/>
    </source>
</evidence>
<evidence type="ECO:0000313" key="6">
    <source>
        <dbReference type="Proteomes" id="UP001432027"/>
    </source>
</evidence>
<dbReference type="PANTHER" id="PTHR10648">
    <property type="entry name" value="SERINE/THREONINE-PROTEIN PHOSPHATASE PP2A 65 KDA REGULATORY SUBUNIT"/>
    <property type="match status" value="1"/>
</dbReference>
<feature type="repeat" description="HEAT" evidence="2">
    <location>
        <begin position="221"/>
        <end position="259"/>
    </location>
</feature>
<dbReference type="InterPro" id="IPR011989">
    <property type="entry name" value="ARM-like"/>
</dbReference>
<dbReference type="AlphaFoldDB" id="A0AAV5U104"/>
<feature type="repeat" description="HEAT" evidence="2">
    <location>
        <begin position="593"/>
        <end position="631"/>
    </location>
</feature>
<evidence type="ECO:0000256" key="1">
    <source>
        <dbReference type="ARBA" id="ARBA00022737"/>
    </source>
</evidence>
<accession>A0AAV5U104</accession>
<evidence type="ECO:0000256" key="2">
    <source>
        <dbReference type="PROSITE-ProRule" id="PRU00103"/>
    </source>
</evidence>
<dbReference type="PANTHER" id="PTHR10648:SF1">
    <property type="entry name" value="SERINE_THREONINE-PROTEIN PHOSPHATASE 4 REGULATORY SUBUNIT 1"/>
    <property type="match status" value="1"/>
</dbReference>
<dbReference type="InterPro" id="IPR016024">
    <property type="entry name" value="ARM-type_fold"/>
</dbReference>
<feature type="region of interest" description="Disordered" evidence="3">
    <location>
        <begin position="514"/>
        <end position="540"/>
    </location>
</feature>
<feature type="compositionally biased region" description="Basic and acidic residues" evidence="3">
    <location>
        <begin position="517"/>
        <end position="540"/>
    </location>
</feature>
<sequence>MFGNAARSSFSMQLALEDEEFFSSEILDGDEDERLLALTTKEVKQLAKMADSQLVNEREAASREVCKVLRYVDTLACPKLAHEVFQVVDQLASDQAASVQCSLLEGMSVMLSMCNKSSVLSPFAPTILCPLLVRTLTTTNADNVRKNAIGIVGLLLEQSLLPQECLLTSILPTLFSLSFVDSPSDAHTYIADEQRVESASVVCRSISSGIVKDRDWILTQFVPKYSYLLADSVFHIRKAAVAILGELCKMFGEKFTVEFAVPHTISLCKDDMWGVRKAVCEVFVDIAIFCPHTLRRSILAPLFCSLLRDTSRWVSYIAFQELGPFISTFANSSLTGLMLKDGQVIRRPENGLGEDEERKEAEEREKMMVIEMPEGCYIPQMNEMEGSEKDELEETDQLDQLLGDSIEEKAKSGMSKEEEEEELIGGHGVSSKCHSLDDLSKIGLESGMEMDIVSEREDSVGSPPTEDAFYSNIYWGNYTIHDQELAAFGTNRIDSPRRKKKTEFMDRRMDLMNCGGIEEKKSEDKKEKEKEGQKGNEKRIRGDDEEIVPIELVEHFIKMVSGASSDAADMNRQCAHSLPAVAFTLGKKSWKHLKDTYTTLSKDHQWRVRVSLAHSMHEMVTIVGSETAETDLVPVFDALREDVDEVRGGLLKNLAHLIEGLPQSARMSMLHKLPHFLRMDREGETNWRFRLEFAKQLLLLCDLYSMESINVTIAGIALTLATDKVSDVRMEASRLMARILHLMVDEEWKDKEKTEESDDMREDMPLTNGFVRDLIKGFALSQRWSRRQTFLHMVEECRHLLSECQLGSLLLKETMALSSDAVPNVRLVVARALTPPLTGGVWRDGIMNTLEKLKNDRDMDVSRQARLALGSPLNKEIIDVSSRDLSINQADLLDSSDMSICSP</sequence>
<dbReference type="Proteomes" id="UP001432027">
    <property type="component" value="Unassembled WGS sequence"/>
</dbReference>
<proteinExistence type="predicted"/>
<evidence type="ECO:0000313" key="5">
    <source>
        <dbReference type="EMBL" id="GMT00541.1"/>
    </source>
</evidence>
<dbReference type="InterPro" id="IPR051023">
    <property type="entry name" value="PP2A_Regulatory_Subunit_A"/>
</dbReference>
<feature type="domain" description="Phosphatase 2A Regulatory Subunit A helical" evidence="4">
    <location>
        <begin position="197"/>
        <end position="323"/>
    </location>
</feature>
<name>A0AAV5U104_9BILA</name>
<organism evidence="5 6">
    <name type="scientific">Pristionchus entomophagus</name>
    <dbReference type="NCBI Taxonomy" id="358040"/>
    <lineage>
        <taxon>Eukaryota</taxon>
        <taxon>Metazoa</taxon>
        <taxon>Ecdysozoa</taxon>
        <taxon>Nematoda</taxon>
        <taxon>Chromadorea</taxon>
        <taxon>Rhabditida</taxon>
        <taxon>Rhabditina</taxon>
        <taxon>Diplogasteromorpha</taxon>
        <taxon>Diplogasteroidea</taxon>
        <taxon>Neodiplogasteridae</taxon>
        <taxon>Pristionchus</taxon>
    </lineage>
</organism>
<reference evidence="5" key="1">
    <citation type="submission" date="2023-10" db="EMBL/GenBank/DDBJ databases">
        <title>Genome assembly of Pristionchus species.</title>
        <authorList>
            <person name="Yoshida K."/>
            <person name="Sommer R.J."/>
        </authorList>
    </citation>
    <scope>NUCLEOTIDE SEQUENCE</scope>
    <source>
        <strain evidence="5">RS0144</strain>
    </source>
</reference>
<keyword evidence="1" id="KW-0677">Repeat</keyword>
<dbReference type="GO" id="GO:0005737">
    <property type="term" value="C:cytoplasm"/>
    <property type="evidence" value="ECO:0007669"/>
    <property type="project" value="TreeGrafter"/>
</dbReference>